<dbReference type="InterPro" id="IPR002121">
    <property type="entry name" value="HRDC_dom"/>
</dbReference>
<dbReference type="GO" id="GO:0008408">
    <property type="term" value="F:3'-5' exonuclease activity"/>
    <property type="evidence" value="ECO:0007669"/>
    <property type="project" value="InterPro"/>
</dbReference>
<keyword evidence="4" id="KW-1185">Reference proteome</keyword>
<dbReference type="eggNOG" id="COG0349">
    <property type="taxonomic scope" value="Bacteria"/>
</dbReference>
<dbReference type="GO" id="GO:0006139">
    <property type="term" value="P:nucleobase-containing compound metabolic process"/>
    <property type="evidence" value="ECO:0007669"/>
    <property type="project" value="InterPro"/>
</dbReference>
<dbReference type="InterPro" id="IPR044876">
    <property type="entry name" value="HRDC_dom_sf"/>
</dbReference>
<dbReference type="CDD" id="cd06142">
    <property type="entry name" value="RNaseD_exo"/>
    <property type="match status" value="1"/>
</dbReference>
<reference evidence="3 4" key="1">
    <citation type="journal article" date="2014" name="Appl. Environ. Microbiol.">
        <title>Insights into the Microbial Degradation of Rubber and Gutta-Percha by Analysis of the Complete Genome of Nocardia nova SH22a.</title>
        <authorList>
            <person name="Luo Q."/>
            <person name="Hiessl S."/>
            <person name="Poehlein A."/>
            <person name="Daniel R."/>
            <person name="Steinbuchel A."/>
        </authorList>
    </citation>
    <scope>NUCLEOTIDE SEQUENCE [LARGE SCALE GENOMIC DNA]</scope>
    <source>
        <strain evidence="3">SH22a</strain>
    </source>
</reference>
<protein>
    <submittedName>
        <fullName evidence="3">Putative ribonuclease D</fullName>
    </submittedName>
</protein>
<dbReference type="SMART" id="SM00341">
    <property type="entry name" value="HRDC"/>
    <property type="match status" value="1"/>
</dbReference>
<evidence type="ECO:0000256" key="1">
    <source>
        <dbReference type="SAM" id="MobiDB-lite"/>
    </source>
</evidence>
<dbReference type="InterPro" id="IPR010997">
    <property type="entry name" value="HRDC-like_sf"/>
</dbReference>
<dbReference type="OrthoDB" id="144122at2"/>
<evidence type="ECO:0000313" key="4">
    <source>
        <dbReference type="Proteomes" id="UP000019150"/>
    </source>
</evidence>
<dbReference type="STRING" id="1415166.NONO_c52930"/>
<dbReference type="InterPro" id="IPR012337">
    <property type="entry name" value="RNaseH-like_sf"/>
</dbReference>
<dbReference type="Pfam" id="PF00570">
    <property type="entry name" value="HRDC"/>
    <property type="match status" value="1"/>
</dbReference>
<dbReference type="InterPro" id="IPR036397">
    <property type="entry name" value="RNaseH_sf"/>
</dbReference>
<dbReference type="InterPro" id="IPR041605">
    <property type="entry name" value="Exo_C"/>
</dbReference>
<dbReference type="KEGG" id="nno:NONO_c52930"/>
<sequence length="433" mass="46943">MPEADQSDTAQEAPAAQPDPSAAVPLLAPADGIPPVLDSAADIAAAAAEIAAGSGPLAVDAERASGFRYSNRAYLVQLRRRGSGTFLIDPIPEPGAMDALAAVINELEWVLHSADQDLPCLAELGLRPARLFDTELGGRLAGFDRVGLAAMVARLLGRELRKGHGAADWSTRPLPQDWLNYAALDVELLVELRDEVAAVLAEQDKGEWAAQEFEHVRTAEPAPPKPDRWRRISGIHTLRRARQLATVRELWSARDGIARHRDIAPARILPDSAIVAAAQADPKTVPQLRTLPVFGGPRQRRYSREWLTAVERARALPDSQLPPMSQPFDGPPPVNRWERRDPAAAARLAAARAAMNGLSERYTVPVENLLTPDLLRRLCWDGLPEFRSGTIPSDPESAIGKYLEAGGARAWQRELAVGELAAALFPQESDQSS</sequence>
<gene>
    <name evidence="3" type="ORF">NONO_c52930</name>
</gene>
<dbReference type="HOGENOM" id="CLU_042387_3_0_11"/>
<dbReference type="PANTHER" id="PTHR47649:SF1">
    <property type="entry name" value="RIBONUCLEASE D"/>
    <property type="match status" value="1"/>
</dbReference>
<proteinExistence type="predicted"/>
<dbReference type="AlphaFoldDB" id="W5TM60"/>
<evidence type="ECO:0000259" key="2">
    <source>
        <dbReference type="PROSITE" id="PS50967"/>
    </source>
</evidence>
<dbReference type="EMBL" id="CP006850">
    <property type="protein sequence ID" value="AHH20073.1"/>
    <property type="molecule type" value="Genomic_DNA"/>
</dbReference>
<dbReference type="Gene3D" id="3.30.420.10">
    <property type="entry name" value="Ribonuclease H-like superfamily/Ribonuclease H"/>
    <property type="match status" value="1"/>
</dbReference>
<dbReference type="SUPFAM" id="SSF53098">
    <property type="entry name" value="Ribonuclease H-like"/>
    <property type="match status" value="1"/>
</dbReference>
<organism evidence="3 4">
    <name type="scientific">Nocardia nova SH22a</name>
    <dbReference type="NCBI Taxonomy" id="1415166"/>
    <lineage>
        <taxon>Bacteria</taxon>
        <taxon>Bacillati</taxon>
        <taxon>Actinomycetota</taxon>
        <taxon>Actinomycetes</taxon>
        <taxon>Mycobacteriales</taxon>
        <taxon>Nocardiaceae</taxon>
        <taxon>Nocardia</taxon>
    </lineage>
</organism>
<dbReference type="PROSITE" id="PS50967">
    <property type="entry name" value="HRDC"/>
    <property type="match status" value="1"/>
</dbReference>
<accession>W5TM60</accession>
<dbReference type="SMART" id="SM00474">
    <property type="entry name" value="35EXOc"/>
    <property type="match status" value="1"/>
</dbReference>
<dbReference type="PANTHER" id="PTHR47649">
    <property type="entry name" value="RIBONUCLEASE D"/>
    <property type="match status" value="1"/>
</dbReference>
<dbReference type="GO" id="GO:0000166">
    <property type="term" value="F:nucleotide binding"/>
    <property type="evidence" value="ECO:0007669"/>
    <property type="project" value="InterPro"/>
</dbReference>
<dbReference type="SUPFAM" id="SSF47819">
    <property type="entry name" value="HRDC-like"/>
    <property type="match status" value="1"/>
</dbReference>
<dbReference type="Pfam" id="PF01612">
    <property type="entry name" value="DNA_pol_A_exo1"/>
    <property type="match status" value="1"/>
</dbReference>
<dbReference type="GO" id="GO:0003676">
    <property type="term" value="F:nucleic acid binding"/>
    <property type="evidence" value="ECO:0007669"/>
    <property type="project" value="InterPro"/>
</dbReference>
<name>W5TM60_9NOCA</name>
<dbReference type="Pfam" id="PF18305">
    <property type="entry name" value="DNA_pol_A_exoN"/>
    <property type="match status" value="1"/>
</dbReference>
<dbReference type="InterPro" id="IPR002562">
    <property type="entry name" value="3'-5'_exonuclease_dom"/>
</dbReference>
<dbReference type="Gene3D" id="1.10.150.80">
    <property type="entry name" value="HRDC domain"/>
    <property type="match status" value="2"/>
</dbReference>
<dbReference type="InterPro" id="IPR051086">
    <property type="entry name" value="RNase_D-like"/>
</dbReference>
<dbReference type="RefSeq" id="WP_025351454.1">
    <property type="nucleotide sequence ID" value="NZ_CP006850.1"/>
</dbReference>
<evidence type="ECO:0000313" key="3">
    <source>
        <dbReference type="EMBL" id="AHH20073.1"/>
    </source>
</evidence>
<feature type="region of interest" description="Disordered" evidence="1">
    <location>
        <begin position="1"/>
        <end position="27"/>
    </location>
</feature>
<dbReference type="PATRIC" id="fig|1415166.3.peg.5455"/>
<feature type="domain" description="HRDC" evidence="2">
    <location>
        <begin position="240"/>
        <end position="320"/>
    </location>
</feature>
<dbReference type="Proteomes" id="UP000019150">
    <property type="component" value="Chromosome"/>
</dbReference>